<organism evidence="1">
    <name type="scientific">Ensete ventricosum</name>
    <name type="common">Abyssinian banana</name>
    <name type="synonym">Musa ensete</name>
    <dbReference type="NCBI Taxonomy" id="4639"/>
    <lineage>
        <taxon>Eukaryota</taxon>
        <taxon>Viridiplantae</taxon>
        <taxon>Streptophyta</taxon>
        <taxon>Embryophyta</taxon>
        <taxon>Tracheophyta</taxon>
        <taxon>Spermatophyta</taxon>
        <taxon>Magnoliopsida</taxon>
        <taxon>Liliopsida</taxon>
        <taxon>Zingiberales</taxon>
        <taxon>Musaceae</taxon>
        <taxon>Ensete</taxon>
    </lineage>
</organism>
<name>A0A445MII3_ENSVE</name>
<dbReference type="EMBL" id="KV876084">
    <property type="protein sequence ID" value="RZR74016.1"/>
    <property type="molecule type" value="Genomic_DNA"/>
</dbReference>
<dbReference type="AlphaFoldDB" id="A0A445MII3"/>
<reference evidence="1" key="1">
    <citation type="journal article" date="2018" name="Data Brief">
        <title>Genome sequence data from 17 accessions of Ensete ventricosum, a staple food crop for millions in Ethiopia.</title>
        <authorList>
            <person name="Yemataw Z."/>
            <person name="Muzemil S."/>
            <person name="Ambachew D."/>
            <person name="Tripathi L."/>
            <person name="Tesfaye K."/>
            <person name="Chala A."/>
            <person name="Farbos A."/>
            <person name="O'Neill P."/>
            <person name="Moore K."/>
            <person name="Grant M."/>
            <person name="Studholme D.J."/>
        </authorList>
    </citation>
    <scope>NUCLEOTIDE SEQUENCE [LARGE SCALE GENOMIC DNA]</scope>
    <source>
        <tissue evidence="1">Leaf</tissue>
    </source>
</reference>
<gene>
    <name evidence="1" type="ORF">BHM03_00031101</name>
</gene>
<proteinExistence type="predicted"/>
<protein>
    <submittedName>
        <fullName evidence="1">Uncharacterized protein</fullName>
    </submittedName>
</protein>
<evidence type="ECO:0000313" key="1">
    <source>
        <dbReference type="EMBL" id="RZR74016.1"/>
    </source>
</evidence>
<sequence>MQEGHHQTLQPRVRPRQISVGDLILRKTKVSDPTRAWGKLAPTWEGPYRVVKVVREGTCILASLEGKQLPLAHI</sequence>
<accession>A0A445MII3</accession>
<dbReference type="Proteomes" id="UP000290560">
    <property type="component" value="Unassembled WGS sequence"/>
</dbReference>